<dbReference type="SUPFAM" id="SSF53271">
    <property type="entry name" value="PRTase-like"/>
    <property type="match status" value="1"/>
</dbReference>
<dbReference type="Pfam" id="PF00156">
    <property type="entry name" value="Pribosyltran"/>
    <property type="match status" value="1"/>
</dbReference>
<dbReference type="InterPro" id="IPR050137">
    <property type="entry name" value="PyrR_bifunctional"/>
</dbReference>
<protein>
    <submittedName>
        <fullName evidence="2">Bifunctional protein PyrR</fullName>
    </submittedName>
</protein>
<organism evidence="2 3">
    <name type="scientific">Granulosicoccus antarcticus IMCC3135</name>
    <dbReference type="NCBI Taxonomy" id="1192854"/>
    <lineage>
        <taxon>Bacteria</taxon>
        <taxon>Pseudomonadati</taxon>
        <taxon>Pseudomonadota</taxon>
        <taxon>Gammaproteobacteria</taxon>
        <taxon>Chromatiales</taxon>
        <taxon>Granulosicoccaceae</taxon>
        <taxon>Granulosicoccus</taxon>
    </lineage>
</organism>
<evidence type="ECO:0000313" key="2">
    <source>
        <dbReference type="EMBL" id="ASJ71326.1"/>
    </source>
</evidence>
<dbReference type="Proteomes" id="UP000250079">
    <property type="component" value="Chromosome"/>
</dbReference>
<dbReference type="EMBL" id="CP018632">
    <property type="protein sequence ID" value="ASJ71326.1"/>
    <property type="molecule type" value="Genomic_DNA"/>
</dbReference>
<dbReference type="AlphaFoldDB" id="A0A2Z2NIZ9"/>
<accession>A0A2Z2NIZ9</accession>
<proteinExistence type="predicted"/>
<dbReference type="KEGG" id="gai:IMCC3135_06070"/>
<dbReference type="CDD" id="cd06223">
    <property type="entry name" value="PRTases_typeI"/>
    <property type="match status" value="1"/>
</dbReference>
<feature type="domain" description="Phosphoribosyltransferase" evidence="1">
    <location>
        <begin position="33"/>
        <end position="150"/>
    </location>
</feature>
<reference evidence="2 3" key="1">
    <citation type="submission" date="2016-12" db="EMBL/GenBank/DDBJ databases">
        <authorList>
            <person name="Song W.-J."/>
            <person name="Kurnit D.M."/>
        </authorList>
    </citation>
    <scope>NUCLEOTIDE SEQUENCE [LARGE SCALE GENOMIC DNA]</scope>
    <source>
        <strain evidence="2 3">IMCC3135</strain>
    </source>
</reference>
<dbReference type="PANTHER" id="PTHR11608">
    <property type="entry name" value="BIFUNCTIONAL PROTEIN PYRR"/>
    <property type="match status" value="1"/>
</dbReference>
<gene>
    <name evidence="2" type="primary">pyrR</name>
    <name evidence="2" type="ORF">IMCC3135_06070</name>
</gene>
<keyword evidence="3" id="KW-1185">Reference proteome</keyword>
<evidence type="ECO:0000313" key="3">
    <source>
        <dbReference type="Proteomes" id="UP000250079"/>
    </source>
</evidence>
<dbReference type="PANTHER" id="PTHR11608:SF0">
    <property type="entry name" value="BIFUNCTIONAL PROTEIN PYRR"/>
    <property type="match status" value="1"/>
</dbReference>
<name>A0A2Z2NIZ9_9GAMM</name>
<dbReference type="NCBIfam" id="NF003545">
    <property type="entry name" value="PRK05205.1-1"/>
    <property type="match status" value="1"/>
</dbReference>
<sequence>MTASPDTLYDTATVTNWLDSMVQPLAELIGNDDSAALIGIRRGGVDVGRYLHEKLSLAGVPINQTLGELNIAFYRDDFSSMGLHPVVGPSQVPFDIDNRHIILIDDVLGTGRTVRAAMNEIFDYGRPARISLAVLVQRTGHELPVRADVVGHSVDIEADQYIDLDAGKMQVNIGRKA</sequence>
<evidence type="ECO:0000259" key="1">
    <source>
        <dbReference type="Pfam" id="PF00156"/>
    </source>
</evidence>
<dbReference type="InterPro" id="IPR029057">
    <property type="entry name" value="PRTase-like"/>
</dbReference>
<dbReference type="InterPro" id="IPR000836">
    <property type="entry name" value="PRTase_dom"/>
</dbReference>
<dbReference type="Gene3D" id="3.40.50.2020">
    <property type="match status" value="1"/>
</dbReference>